<dbReference type="EMBL" id="JAACJK010000001">
    <property type="protein sequence ID" value="KAF5342566.1"/>
    <property type="molecule type" value="Genomic_DNA"/>
</dbReference>
<evidence type="ECO:0000313" key="3">
    <source>
        <dbReference type="Proteomes" id="UP000541558"/>
    </source>
</evidence>
<evidence type="ECO:0000313" key="2">
    <source>
        <dbReference type="EMBL" id="KAF5342566.1"/>
    </source>
</evidence>
<reference evidence="2 3" key="1">
    <citation type="journal article" date="2020" name="ISME J.">
        <title>Uncovering the hidden diversity of litter-decomposition mechanisms in mushroom-forming fungi.</title>
        <authorList>
            <person name="Floudas D."/>
            <person name="Bentzer J."/>
            <person name="Ahren D."/>
            <person name="Johansson T."/>
            <person name="Persson P."/>
            <person name="Tunlid A."/>
        </authorList>
    </citation>
    <scope>NUCLEOTIDE SEQUENCE [LARGE SCALE GENOMIC DNA]</scope>
    <source>
        <strain evidence="2 3">CBS 175.51</strain>
    </source>
</reference>
<dbReference type="InterPro" id="IPR036047">
    <property type="entry name" value="F-box-like_dom_sf"/>
</dbReference>
<name>A0A8H5FMV4_9AGAR</name>
<comment type="caution">
    <text evidence="2">The sequence shown here is derived from an EMBL/GenBank/DDBJ whole genome shotgun (WGS) entry which is preliminary data.</text>
</comment>
<dbReference type="SUPFAM" id="SSF81383">
    <property type="entry name" value="F-box domain"/>
    <property type="match status" value="1"/>
</dbReference>
<keyword evidence="3" id="KW-1185">Reference proteome</keyword>
<evidence type="ECO:0008006" key="4">
    <source>
        <dbReference type="Google" id="ProtNLM"/>
    </source>
</evidence>
<evidence type="ECO:0000256" key="1">
    <source>
        <dbReference type="SAM" id="MobiDB-lite"/>
    </source>
</evidence>
<protein>
    <recommendedName>
        <fullName evidence="4">F-box domain-containing protein</fullName>
    </recommendedName>
</protein>
<organism evidence="2 3">
    <name type="scientific">Ephemerocybe angulata</name>
    <dbReference type="NCBI Taxonomy" id="980116"/>
    <lineage>
        <taxon>Eukaryota</taxon>
        <taxon>Fungi</taxon>
        <taxon>Dikarya</taxon>
        <taxon>Basidiomycota</taxon>
        <taxon>Agaricomycotina</taxon>
        <taxon>Agaricomycetes</taxon>
        <taxon>Agaricomycetidae</taxon>
        <taxon>Agaricales</taxon>
        <taxon>Agaricineae</taxon>
        <taxon>Psathyrellaceae</taxon>
        <taxon>Ephemerocybe</taxon>
    </lineage>
</organism>
<dbReference type="Proteomes" id="UP000541558">
    <property type="component" value="Unassembled WGS sequence"/>
</dbReference>
<accession>A0A8H5FMV4</accession>
<feature type="compositionally biased region" description="Pro residues" evidence="1">
    <location>
        <begin position="1"/>
        <end position="10"/>
    </location>
</feature>
<feature type="region of interest" description="Disordered" evidence="1">
    <location>
        <begin position="1"/>
        <end position="21"/>
    </location>
</feature>
<gene>
    <name evidence="2" type="ORF">D9611_001349</name>
</gene>
<proteinExistence type="predicted"/>
<dbReference type="OrthoDB" id="2864365at2759"/>
<sequence length="565" mass="63699">MDPTSAPPSPETDSPPERMLQPTCISLPDVHRDPLCGFLNLSGEMMMGVLHLLDHRNLIQCALVSRLLNLLAVQAVLDQHSIWKPQKICTVKISSYLRQPFDVLSALLMSVHIDEFAYLAIDVTGLLAYANLMVPLERIQRLITRIKTVDDVLFTFVTSSATQSRPETVSEKELRRIWQSLETLLSTFLSKSCSKIQFSGLYTCPWTHQFIFKRGLKNPGNPSTWRQLKGYLKSSKDVSDASKSKPKPTEEDLRYVRSTRMGKMFHIYPSPSEVLDGSKLVRFDSASCHIFRPPFAAWTFAALQASQIEHFTVGFKDLPSDVEESQYILNKLAAVLPEVILLTIYSVANSTQALDILAWTNSFLKLGTLSLPLTFPTDIDGDKINISLPELWRLECSPDLLGVLFAEEGRVDLPKLNSVAITHYGLSLQVLAECIPKAREMINRRTPDGSSCFLFVALRLAAWQLLKIPTELREGKRPTLKSIDISKGFEGVSPLEVSLPGTREDVRLGIYDNDIMAILTLFPDVESLILSSTEWYLKRPPMKLDRLQMKRFRKRSPKLTSLVAY</sequence>
<dbReference type="AlphaFoldDB" id="A0A8H5FMV4"/>